<name>A0A9D3ZTV6_9ROSI</name>
<dbReference type="AlphaFoldDB" id="A0A9D3ZTV6"/>
<comment type="caution">
    <text evidence="2">The sequence shown here is derived from an EMBL/GenBank/DDBJ whole genome shotgun (WGS) entry which is preliminary data.</text>
</comment>
<accession>A0A9D3ZTV6</accession>
<dbReference type="EMBL" id="JAIQCV010000009">
    <property type="protein sequence ID" value="KAH1065152.1"/>
    <property type="molecule type" value="Genomic_DNA"/>
</dbReference>
<protein>
    <submittedName>
        <fullName evidence="2">Uncharacterized protein</fullName>
    </submittedName>
</protein>
<keyword evidence="3" id="KW-1185">Reference proteome</keyword>
<feature type="region of interest" description="Disordered" evidence="1">
    <location>
        <begin position="295"/>
        <end position="315"/>
    </location>
</feature>
<dbReference type="PANTHER" id="PTHR47481:SF10">
    <property type="entry name" value="COPIA-LIKE POLYPROTEIN_RETROTRANSPOSON"/>
    <property type="match status" value="1"/>
</dbReference>
<sequence>MANFTDSASVEHTSSMFSYSWLIQSFPCHDTVKLDKGGFVQWQQHVWLITDGYELQGFLDGTISAPPRFLPSSKGGMTPNPDAFAFLQQDKLLASWLLSLALLYCLALQLLKQHVKSGTLRLCFLRHLLASGSIVSKAEKVEVILVGLSTNFDAVLTLASFSTETLPFCKLVDVLLKFESHQTRAVHDLPMHANLVNANLVNAQCLAHVGAGFILGYSARFSTITVFGADGPPIHIMEVYRSLGFQTLFVFDKVNNVGNLFGLAGGPYANFFGSASGPSLSSGFGNIERDLGHSHFGPTANTHRSRDAGHTTGPAKFAEHVTIGPNFE</sequence>
<dbReference type="Proteomes" id="UP000828251">
    <property type="component" value="Unassembled WGS sequence"/>
</dbReference>
<gene>
    <name evidence="2" type="ORF">J1N35_030139</name>
</gene>
<reference evidence="2 3" key="1">
    <citation type="journal article" date="2021" name="Plant Biotechnol. J.">
        <title>Multi-omics assisted identification of the key and species-specific regulatory components of drought-tolerant mechanisms in Gossypium stocksii.</title>
        <authorList>
            <person name="Yu D."/>
            <person name="Ke L."/>
            <person name="Zhang D."/>
            <person name="Wu Y."/>
            <person name="Sun Y."/>
            <person name="Mei J."/>
            <person name="Sun J."/>
            <person name="Sun Y."/>
        </authorList>
    </citation>
    <scope>NUCLEOTIDE SEQUENCE [LARGE SCALE GENOMIC DNA]</scope>
    <source>
        <strain evidence="3">cv. E1</strain>
        <tissue evidence="2">Leaf</tissue>
    </source>
</reference>
<evidence type="ECO:0000313" key="3">
    <source>
        <dbReference type="Proteomes" id="UP000828251"/>
    </source>
</evidence>
<evidence type="ECO:0000256" key="1">
    <source>
        <dbReference type="SAM" id="MobiDB-lite"/>
    </source>
</evidence>
<evidence type="ECO:0000313" key="2">
    <source>
        <dbReference type="EMBL" id="KAH1065152.1"/>
    </source>
</evidence>
<organism evidence="2 3">
    <name type="scientific">Gossypium stocksii</name>
    <dbReference type="NCBI Taxonomy" id="47602"/>
    <lineage>
        <taxon>Eukaryota</taxon>
        <taxon>Viridiplantae</taxon>
        <taxon>Streptophyta</taxon>
        <taxon>Embryophyta</taxon>
        <taxon>Tracheophyta</taxon>
        <taxon>Spermatophyta</taxon>
        <taxon>Magnoliopsida</taxon>
        <taxon>eudicotyledons</taxon>
        <taxon>Gunneridae</taxon>
        <taxon>Pentapetalae</taxon>
        <taxon>rosids</taxon>
        <taxon>malvids</taxon>
        <taxon>Malvales</taxon>
        <taxon>Malvaceae</taxon>
        <taxon>Malvoideae</taxon>
        <taxon>Gossypium</taxon>
    </lineage>
</organism>
<proteinExistence type="predicted"/>
<dbReference type="PANTHER" id="PTHR47481">
    <property type="match status" value="1"/>
</dbReference>